<comment type="caution">
    <text evidence="1">The sequence shown here is derived from an EMBL/GenBank/DDBJ whole genome shotgun (WGS) entry which is preliminary data.</text>
</comment>
<dbReference type="Gene3D" id="3.30.420.40">
    <property type="match status" value="1"/>
</dbReference>
<dbReference type="InterPro" id="IPR043129">
    <property type="entry name" value="ATPase_NBD"/>
</dbReference>
<keyword evidence="2" id="KW-1185">Reference proteome</keyword>
<sequence length="582" mass="65616">MSVKREECREQVIFGIDIGTTFSGVAMSWRQITGEIRQPAVLERLTGQVPGRAKVPSVLLYNRKGVCEKWGTQTEDLSKPDRTRLRDGDLIRCEWFKPHIDPDNQVQHEALSDPARQLPLGKTAYDVWGDYLECLIKAAKDDARNVLVMTTTCMDELSRNGQMIYVIGVPVAWCTPTIQAQLRHQALRIGLISKRTESCLRFCSEPEAAALHSFDRTRHLAKQGDVFSVIDAGGGTVDFTSYEVTRSIPLEIKEYGTTQSKRCLFHGSTFVDTSFRAVFKEKLEQEYPAQISSVHIDQGVAKFIEAKRWFSPTSDVAFWQISQDTTEFDCGGVEVPPSWIEEAFRPHVKAIINVASRIAAADKPKYVFLTGGFGDNAFLKNRLELGAGKTVQVIQPECSASSSGSRAVSLGACLYIIQNPVASRISNDWIGIAYHREAQPWEILDHPDLVYDHLDGTKHLEAFLPIKAKAQIVEEDDFFSHRCNYEYKSRPLKKESRTIKLFRSSQDKAPLYSGDTDLELIGTVRLEVNPKMPSEVVEIRAGVRRYKYHFEVRLYIFDTEIKAQVYSDDGKILGQASFLDLA</sequence>
<organism evidence="1 2">
    <name type="scientific">Filobasidium floriforme</name>
    <dbReference type="NCBI Taxonomy" id="5210"/>
    <lineage>
        <taxon>Eukaryota</taxon>
        <taxon>Fungi</taxon>
        <taxon>Dikarya</taxon>
        <taxon>Basidiomycota</taxon>
        <taxon>Agaricomycotina</taxon>
        <taxon>Tremellomycetes</taxon>
        <taxon>Filobasidiales</taxon>
        <taxon>Filobasidiaceae</taxon>
        <taxon>Filobasidium</taxon>
    </lineage>
</organism>
<dbReference type="Proteomes" id="UP000812966">
    <property type="component" value="Unassembled WGS sequence"/>
</dbReference>
<gene>
    <name evidence="1" type="ORF">FFLO_02593</name>
</gene>
<name>A0A8K0JMD4_9TREE</name>
<dbReference type="SUPFAM" id="SSF53067">
    <property type="entry name" value="Actin-like ATPase domain"/>
    <property type="match status" value="2"/>
</dbReference>
<evidence type="ECO:0008006" key="3">
    <source>
        <dbReference type="Google" id="ProtNLM"/>
    </source>
</evidence>
<dbReference type="CDD" id="cd10170">
    <property type="entry name" value="ASKHA_NBD_HSP70"/>
    <property type="match status" value="1"/>
</dbReference>
<evidence type="ECO:0000313" key="2">
    <source>
        <dbReference type="Proteomes" id="UP000812966"/>
    </source>
</evidence>
<accession>A0A8K0JMD4</accession>
<dbReference type="PANTHER" id="PTHR14187:SF5">
    <property type="entry name" value="HEAT SHOCK 70 KDA PROTEIN 12A"/>
    <property type="match status" value="1"/>
</dbReference>
<dbReference type="AlphaFoldDB" id="A0A8K0JMD4"/>
<protein>
    <recommendedName>
        <fullName evidence="3">Actin-like ATPase domain-containing protein</fullName>
    </recommendedName>
</protein>
<dbReference type="EMBL" id="JABELV010000042">
    <property type="protein sequence ID" value="KAG7561953.1"/>
    <property type="molecule type" value="Genomic_DNA"/>
</dbReference>
<dbReference type="PANTHER" id="PTHR14187">
    <property type="entry name" value="ALPHA KINASE/ELONGATION FACTOR 2 KINASE"/>
    <property type="match status" value="1"/>
</dbReference>
<dbReference type="OrthoDB" id="2963168at2759"/>
<evidence type="ECO:0000313" key="1">
    <source>
        <dbReference type="EMBL" id="KAG7561953.1"/>
    </source>
</evidence>
<proteinExistence type="predicted"/>
<reference evidence="1" key="1">
    <citation type="submission" date="2020-04" db="EMBL/GenBank/DDBJ databases">
        <title>Analysis of mating type loci in Filobasidium floriforme.</title>
        <authorList>
            <person name="Nowrousian M."/>
        </authorList>
    </citation>
    <scope>NUCLEOTIDE SEQUENCE</scope>
    <source>
        <strain evidence="1">CBS 6242</strain>
    </source>
</reference>